<dbReference type="InterPro" id="IPR027417">
    <property type="entry name" value="P-loop_NTPase"/>
</dbReference>
<dbReference type="AlphaFoldDB" id="A0AAW5P8C7"/>
<dbReference type="CDD" id="cd00009">
    <property type="entry name" value="AAA"/>
    <property type="match status" value="1"/>
</dbReference>
<dbReference type="Gene3D" id="3.40.50.300">
    <property type="entry name" value="P-loop containing nucleotide triphosphate hydrolases"/>
    <property type="match status" value="1"/>
</dbReference>
<sequence>MECQHPNCSEPGDYPLIVNKDGEKRRLFFCLSHHQEAKRLRASSSDVSVEDRIESLFGKKFRDATFSTFRTDPEYFRRIARKIREAKGGSGPAVTEEDIETIQDAKSSLQRFTQDMKREKEGTVFLFGPNGLGKTHLLAAATRKLIGAGLTASSWHMTSLVTRVWATYSEPHDQEIGTVQQIIEAMKEPDVLILQDINEMCFSNDIREYIFEIVDSVYRNRGILMMSANLTPEELMDPERLGTPAVTRILEPPSCVKKMTGPSHRQARKAYEKTSDSGA</sequence>
<evidence type="ECO:0000313" key="3">
    <source>
        <dbReference type="EMBL" id="MCS4157617.1"/>
    </source>
</evidence>
<feature type="region of interest" description="Disordered" evidence="1">
    <location>
        <begin position="255"/>
        <end position="279"/>
    </location>
</feature>
<dbReference type="PANTHER" id="PTHR30050">
    <property type="entry name" value="CHROMOSOMAL REPLICATION INITIATOR PROTEIN DNAA"/>
    <property type="match status" value="1"/>
</dbReference>
<organism evidence="3 4">
    <name type="scientific">Salinibacter ruber</name>
    <dbReference type="NCBI Taxonomy" id="146919"/>
    <lineage>
        <taxon>Bacteria</taxon>
        <taxon>Pseudomonadati</taxon>
        <taxon>Rhodothermota</taxon>
        <taxon>Rhodothermia</taxon>
        <taxon>Rhodothermales</taxon>
        <taxon>Salinibacteraceae</taxon>
        <taxon>Salinibacter</taxon>
    </lineage>
</organism>
<dbReference type="SUPFAM" id="SSF52540">
    <property type="entry name" value="P-loop containing nucleoside triphosphate hydrolases"/>
    <property type="match status" value="1"/>
</dbReference>
<dbReference type="Proteomes" id="UP001155110">
    <property type="component" value="Unassembled WGS sequence"/>
</dbReference>
<proteinExistence type="predicted"/>
<comment type="caution">
    <text evidence="3">The sequence shown here is derived from an EMBL/GenBank/DDBJ whole genome shotgun (WGS) entry which is preliminary data.</text>
</comment>
<dbReference type="GO" id="GO:0006260">
    <property type="term" value="P:DNA replication"/>
    <property type="evidence" value="ECO:0007669"/>
    <property type="project" value="TreeGrafter"/>
</dbReference>
<feature type="compositionally biased region" description="Basic and acidic residues" evidence="1">
    <location>
        <begin position="269"/>
        <end position="279"/>
    </location>
</feature>
<dbReference type="Pfam" id="PF01695">
    <property type="entry name" value="IstB_IS21"/>
    <property type="match status" value="1"/>
</dbReference>
<gene>
    <name evidence="3" type="ORF">GGP99_001581</name>
</gene>
<protein>
    <submittedName>
        <fullName evidence="3">DNA replication protein DnaC</fullName>
    </submittedName>
</protein>
<dbReference type="RefSeq" id="WP_259258109.1">
    <property type="nucleotide sequence ID" value="NZ_JANTZM010000007.1"/>
</dbReference>
<dbReference type="PANTHER" id="PTHR30050:SF4">
    <property type="entry name" value="ATP-BINDING PROTEIN RV3427C IN INSERTION SEQUENCE-RELATED"/>
    <property type="match status" value="1"/>
</dbReference>
<evidence type="ECO:0000313" key="4">
    <source>
        <dbReference type="Proteomes" id="UP001155110"/>
    </source>
</evidence>
<dbReference type="EMBL" id="JANTZM010000007">
    <property type="protein sequence ID" value="MCS4157617.1"/>
    <property type="molecule type" value="Genomic_DNA"/>
</dbReference>
<evidence type="ECO:0000256" key="1">
    <source>
        <dbReference type="SAM" id="MobiDB-lite"/>
    </source>
</evidence>
<name>A0AAW5P8C7_9BACT</name>
<feature type="domain" description="IstB-like ATP-binding" evidence="2">
    <location>
        <begin position="77"/>
        <end position="233"/>
    </location>
</feature>
<dbReference type="InterPro" id="IPR002611">
    <property type="entry name" value="IstB_ATP-bd"/>
</dbReference>
<accession>A0AAW5P8C7</accession>
<reference evidence="3" key="1">
    <citation type="submission" date="2022-08" db="EMBL/GenBank/DDBJ databases">
        <title>Genomic Encyclopedia of Type Strains, Phase V (KMG-V): Genome sequencing to study the core and pangenomes of soil and plant-associated prokaryotes.</title>
        <authorList>
            <person name="Whitman W."/>
        </authorList>
    </citation>
    <scope>NUCLEOTIDE SEQUENCE</scope>
    <source>
        <strain evidence="3">SP3002</strain>
    </source>
</reference>
<evidence type="ECO:0000259" key="2">
    <source>
        <dbReference type="Pfam" id="PF01695"/>
    </source>
</evidence>
<dbReference type="GO" id="GO:0005524">
    <property type="term" value="F:ATP binding"/>
    <property type="evidence" value="ECO:0007669"/>
    <property type="project" value="InterPro"/>
</dbReference>